<dbReference type="AlphaFoldDB" id="A0A6J4L810"/>
<evidence type="ECO:0000313" key="1">
    <source>
        <dbReference type="EMBL" id="CAA9325392.1"/>
    </source>
</evidence>
<name>A0A6J4L810_9BACT</name>
<protein>
    <submittedName>
        <fullName evidence="1">Uncharacterized protein</fullName>
    </submittedName>
</protein>
<sequence>MKLLRWFRLLDNVLSERATMYASWTAALLPESRSRSRAAPLRPLLHPRSKTFVRVPISTPPRCASA</sequence>
<accession>A0A6J4L810</accession>
<organism evidence="1">
    <name type="scientific">uncultured Gemmatimonadota bacterium</name>
    <dbReference type="NCBI Taxonomy" id="203437"/>
    <lineage>
        <taxon>Bacteria</taxon>
        <taxon>Pseudomonadati</taxon>
        <taxon>Gemmatimonadota</taxon>
        <taxon>environmental samples</taxon>
    </lineage>
</organism>
<proteinExistence type="predicted"/>
<dbReference type="EMBL" id="CADCTW010000102">
    <property type="protein sequence ID" value="CAA9325392.1"/>
    <property type="molecule type" value="Genomic_DNA"/>
</dbReference>
<gene>
    <name evidence="1" type="ORF">AVDCRST_MAG68-2202</name>
</gene>
<reference evidence="1" key="1">
    <citation type="submission" date="2020-02" db="EMBL/GenBank/DDBJ databases">
        <authorList>
            <person name="Meier V. D."/>
        </authorList>
    </citation>
    <scope>NUCLEOTIDE SEQUENCE</scope>
    <source>
        <strain evidence="1">AVDCRST_MAG68</strain>
    </source>
</reference>